<gene>
    <name evidence="1" type="ORF">NCTC12157_05132</name>
</gene>
<organism evidence="1 2">
    <name type="scientific">Ewingella americana</name>
    <dbReference type="NCBI Taxonomy" id="41202"/>
    <lineage>
        <taxon>Bacteria</taxon>
        <taxon>Pseudomonadati</taxon>
        <taxon>Pseudomonadota</taxon>
        <taxon>Gammaproteobacteria</taxon>
        <taxon>Enterobacterales</taxon>
        <taxon>Yersiniaceae</taxon>
        <taxon>Ewingella</taxon>
    </lineage>
</organism>
<name>A0A377TCG7_9GAMM</name>
<dbReference type="InterPro" id="IPR027417">
    <property type="entry name" value="P-loop_NTPase"/>
</dbReference>
<dbReference type="EMBL" id="UGGO01000002">
    <property type="protein sequence ID" value="STS10533.1"/>
    <property type="molecule type" value="Genomic_DNA"/>
</dbReference>
<protein>
    <submittedName>
        <fullName evidence="1">Uncharacterized protein</fullName>
    </submittedName>
</protein>
<reference evidence="1 2" key="1">
    <citation type="submission" date="2018-06" db="EMBL/GenBank/DDBJ databases">
        <authorList>
            <consortium name="Pathogen Informatics"/>
            <person name="Doyle S."/>
        </authorList>
    </citation>
    <scope>NUCLEOTIDE SEQUENCE [LARGE SCALE GENOMIC DNA]</scope>
    <source>
        <strain evidence="1 2">NCTC12157</strain>
    </source>
</reference>
<evidence type="ECO:0000313" key="2">
    <source>
        <dbReference type="Proteomes" id="UP000254304"/>
    </source>
</evidence>
<sequence>MSTLLSAQSVGYDNSFGPLLAEITFSLKKGDRIGLIGHNGCGKAPY</sequence>
<proteinExistence type="predicted"/>
<accession>A0A377TCG7</accession>
<evidence type="ECO:0000313" key="1">
    <source>
        <dbReference type="EMBL" id="STS10533.1"/>
    </source>
</evidence>
<dbReference type="Gene3D" id="3.40.50.300">
    <property type="entry name" value="P-loop containing nucleotide triphosphate hydrolases"/>
    <property type="match status" value="1"/>
</dbReference>
<dbReference type="SUPFAM" id="SSF52540">
    <property type="entry name" value="P-loop containing nucleoside triphosphate hydrolases"/>
    <property type="match status" value="1"/>
</dbReference>
<dbReference type="Proteomes" id="UP000254304">
    <property type="component" value="Unassembled WGS sequence"/>
</dbReference>
<dbReference type="AlphaFoldDB" id="A0A377TCG7"/>